<protein>
    <submittedName>
        <fullName evidence="1">Uncharacterized protein</fullName>
    </submittedName>
</protein>
<reference evidence="1 2" key="1">
    <citation type="journal article" date="2019" name="Sci. Rep.">
        <title>Orb-weaving spider Araneus ventricosus genome elucidates the spidroin gene catalogue.</title>
        <authorList>
            <person name="Kono N."/>
            <person name="Nakamura H."/>
            <person name="Ohtoshi R."/>
            <person name="Moran D.A.P."/>
            <person name="Shinohara A."/>
            <person name="Yoshida Y."/>
            <person name="Fujiwara M."/>
            <person name="Mori M."/>
            <person name="Tomita M."/>
            <person name="Arakawa K."/>
        </authorList>
    </citation>
    <scope>NUCLEOTIDE SEQUENCE [LARGE SCALE GENOMIC DNA]</scope>
</reference>
<gene>
    <name evidence="1" type="ORF">AVEN_61604_1</name>
</gene>
<sequence length="120" mass="13601">MSIDGCVEKTNHDLTSVQFLSQPSLSVCQDVCGCYRFPIVDNNFISPQICPCDFFCPPLSLSSKTNQLKPVDANDGDSRTLLKLNDLEALGFWKMKKFHGTVWRDSRDVFWVQWHNSAGI</sequence>
<name>A0A4Y2NP27_ARAVE</name>
<evidence type="ECO:0000313" key="2">
    <source>
        <dbReference type="Proteomes" id="UP000499080"/>
    </source>
</evidence>
<accession>A0A4Y2NP27</accession>
<organism evidence="1 2">
    <name type="scientific">Araneus ventricosus</name>
    <name type="common">Orbweaver spider</name>
    <name type="synonym">Epeira ventricosa</name>
    <dbReference type="NCBI Taxonomy" id="182803"/>
    <lineage>
        <taxon>Eukaryota</taxon>
        <taxon>Metazoa</taxon>
        <taxon>Ecdysozoa</taxon>
        <taxon>Arthropoda</taxon>
        <taxon>Chelicerata</taxon>
        <taxon>Arachnida</taxon>
        <taxon>Araneae</taxon>
        <taxon>Araneomorphae</taxon>
        <taxon>Entelegynae</taxon>
        <taxon>Araneoidea</taxon>
        <taxon>Araneidae</taxon>
        <taxon>Araneus</taxon>
    </lineage>
</organism>
<proteinExistence type="predicted"/>
<evidence type="ECO:0000313" key="1">
    <source>
        <dbReference type="EMBL" id="GBN39757.1"/>
    </source>
</evidence>
<dbReference type="Proteomes" id="UP000499080">
    <property type="component" value="Unassembled WGS sequence"/>
</dbReference>
<comment type="caution">
    <text evidence="1">The sequence shown here is derived from an EMBL/GenBank/DDBJ whole genome shotgun (WGS) entry which is preliminary data.</text>
</comment>
<keyword evidence="2" id="KW-1185">Reference proteome</keyword>
<dbReference type="AlphaFoldDB" id="A0A4Y2NP27"/>
<dbReference type="EMBL" id="BGPR01009396">
    <property type="protein sequence ID" value="GBN39757.1"/>
    <property type="molecule type" value="Genomic_DNA"/>
</dbReference>